<dbReference type="SUPFAM" id="SSF52540">
    <property type="entry name" value="P-loop containing nucleoside triphosphate hydrolases"/>
    <property type="match status" value="1"/>
</dbReference>
<proteinExistence type="predicted"/>
<accession>A0ABT5U4D0</accession>
<dbReference type="Pfam" id="PF13238">
    <property type="entry name" value="AAA_18"/>
    <property type="match status" value="1"/>
</dbReference>
<evidence type="ECO:0000313" key="1">
    <source>
        <dbReference type="EMBL" id="MDE1461229.1"/>
    </source>
</evidence>
<dbReference type="InterPro" id="IPR052922">
    <property type="entry name" value="Cytidylate_Kinase-2"/>
</dbReference>
<name>A0ABT5U4D0_9GAMM</name>
<sequence>MKKINVIGTSGSGKTTFAKKLAQQLGYPYIEMDSIFWGKNWYWPSDEEFFNNLECRLKLDKWVLDGNYSRSTPIKWKEVDTIIWIDYSFPRTLYQAITRALNRSLTKKELWPGTGNRESFGKLFSKDSIVLWTIKTYYKNKAKYRQLAAEEKYKHIEFIRLENPRECQRYLDQFC</sequence>
<dbReference type="PANTHER" id="PTHR37816">
    <property type="entry name" value="YALI0E33011P"/>
    <property type="match status" value="1"/>
</dbReference>
<keyword evidence="2" id="KW-1185">Reference proteome</keyword>
<dbReference type="InterPro" id="IPR027417">
    <property type="entry name" value="P-loop_NTPase"/>
</dbReference>
<dbReference type="RefSeq" id="WP_274687597.1">
    <property type="nucleotide sequence ID" value="NZ_JAPMOU010000004.1"/>
</dbReference>
<evidence type="ECO:0000313" key="2">
    <source>
        <dbReference type="Proteomes" id="UP001528823"/>
    </source>
</evidence>
<dbReference type="PANTHER" id="PTHR37816:SF1">
    <property type="entry name" value="TOXIN"/>
    <property type="match status" value="1"/>
</dbReference>
<reference evidence="1 2" key="1">
    <citation type="submission" date="2022-11" db="EMBL/GenBank/DDBJ databases">
        <title>Spartinivicinus poritis sp. nov., isolated from scleractinian coral Porites lutea.</title>
        <authorList>
            <person name="Zhang G."/>
            <person name="Cai L."/>
            <person name="Wei Q."/>
        </authorList>
    </citation>
    <scope>NUCLEOTIDE SEQUENCE [LARGE SCALE GENOMIC DNA]</scope>
    <source>
        <strain evidence="1 2">A2-2</strain>
    </source>
</reference>
<dbReference type="EMBL" id="JAPMOU010000004">
    <property type="protein sequence ID" value="MDE1461229.1"/>
    <property type="molecule type" value="Genomic_DNA"/>
</dbReference>
<comment type="caution">
    <text evidence="1">The sequence shown here is derived from an EMBL/GenBank/DDBJ whole genome shotgun (WGS) entry which is preliminary data.</text>
</comment>
<protein>
    <submittedName>
        <fullName evidence="1">AAA family ATPase</fullName>
    </submittedName>
</protein>
<organism evidence="1 2">
    <name type="scientific">Spartinivicinus poritis</name>
    <dbReference type="NCBI Taxonomy" id="2994640"/>
    <lineage>
        <taxon>Bacteria</taxon>
        <taxon>Pseudomonadati</taxon>
        <taxon>Pseudomonadota</taxon>
        <taxon>Gammaproteobacteria</taxon>
        <taxon>Oceanospirillales</taxon>
        <taxon>Zooshikellaceae</taxon>
        <taxon>Spartinivicinus</taxon>
    </lineage>
</organism>
<dbReference type="Gene3D" id="3.40.50.300">
    <property type="entry name" value="P-loop containing nucleotide triphosphate hydrolases"/>
    <property type="match status" value="1"/>
</dbReference>
<dbReference type="Proteomes" id="UP001528823">
    <property type="component" value="Unassembled WGS sequence"/>
</dbReference>
<gene>
    <name evidence="1" type="ORF">ORQ98_04545</name>
</gene>